<evidence type="ECO:0000313" key="1">
    <source>
        <dbReference type="Proteomes" id="UP000887565"/>
    </source>
</evidence>
<keyword evidence="1" id="KW-1185">Reference proteome</keyword>
<dbReference type="Proteomes" id="UP000887565">
    <property type="component" value="Unplaced"/>
</dbReference>
<proteinExistence type="predicted"/>
<organism evidence="1 2">
    <name type="scientific">Romanomermis culicivorax</name>
    <name type="common">Nematode worm</name>
    <dbReference type="NCBI Taxonomy" id="13658"/>
    <lineage>
        <taxon>Eukaryota</taxon>
        <taxon>Metazoa</taxon>
        <taxon>Ecdysozoa</taxon>
        <taxon>Nematoda</taxon>
        <taxon>Enoplea</taxon>
        <taxon>Dorylaimia</taxon>
        <taxon>Mermithida</taxon>
        <taxon>Mermithoidea</taxon>
        <taxon>Mermithidae</taxon>
        <taxon>Romanomermis</taxon>
    </lineage>
</organism>
<evidence type="ECO:0000313" key="2">
    <source>
        <dbReference type="WBParaSite" id="nRc.2.0.1.t05353-RA"/>
    </source>
</evidence>
<sequence>MCFFHGGSTDNDASCRAQCPNSTASSNAAAANADSSYVTEGMRAVWSTGLAKKYPHLLWALLNEPFEVKAPRAAKVVLTGHVALRVLKPKVARRALKFIYNGTIQATPIHKLPLEGKPSSLAVDALYHTIKQASPIPQPAPSIAMLPPMMMMSVQTLLAVAQQPPAAVATNSPTVGANTFGEMLHPVNVDVSIIEASPCPSATAPRSWKISVL</sequence>
<protein>
    <submittedName>
        <fullName evidence="2">Uncharacterized protein</fullName>
    </submittedName>
</protein>
<dbReference type="AlphaFoldDB" id="A0A915HTX7"/>
<accession>A0A915HTX7</accession>
<reference evidence="2" key="1">
    <citation type="submission" date="2022-11" db="UniProtKB">
        <authorList>
            <consortium name="WormBaseParasite"/>
        </authorList>
    </citation>
    <scope>IDENTIFICATION</scope>
</reference>
<name>A0A915HTX7_ROMCU</name>
<dbReference type="WBParaSite" id="nRc.2.0.1.t05353-RA">
    <property type="protein sequence ID" value="nRc.2.0.1.t05353-RA"/>
    <property type="gene ID" value="nRc.2.0.1.g05353"/>
</dbReference>